<reference evidence="1 2" key="1">
    <citation type="submission" date="2020-02" db="EMBL/GenBank/DDBJ databases">
        <title>Draft genome sequence of Limisphaera ngatamarikiensis NGM72.4T, a thermophilic Verrucomicrobia grouped in subdivision 3.</title>
        <authorList>
            <person name="Carere C.R."/>
            <person name="Steen J."/>
            <person name="Hugenholtz P."/>
            <person name="Stott M.B."/>
        </authorList>
    </citation>
    <scope>NUCLEOTIDE SEQUENCE [LARGE SCALE GENOMIC DNA]</scope>
    <source>
        <strain evidence="1 2">NGM72.4</strain>
    </source>
</reference>
<comment type="caution">
    <text evidence="1">The sequence shown here is derived from an EMBL/GenBank/DDBJ whole genome shotgun (WGS) entry which is preliminary data.</text>
</comment>
<protein>
    <recommendedName>
        <fullName evidence="3">PEP-CTERM sorting domain-containing protein</fullName>
    </recommendedName>
</protein>
<evidence type="ECO:0000313" key="1">
    <source>
        <dbReference type="EMBL" id="NGO38185.1"/>
    </source>
</evidence>
<dbReference type="RefSeq" id="WP_205880707.1">
    <property type="nucleotide sequence ID" value="NZ_JAAKYA010000012.1"/>
</dbReference>
<dbReference type="EMBL" id="JAAKYA010000012">
    <property type="protein sequence ID" value="NGO38185.1"/>
    <property type="molecule type" value="Genomic_DNA"/>
</dbReference>
<dbReference type="AlphaFoldDB" id="A0A6M1RN94"/>
<evidence type="ECO:0000313" key="2">
    <source>
        <dbReference type="Proteomes" id="UP000477311"/>
    </source>
</evidence>
<dbReference type="Proteomes" id="UP000477311">
    <property type="component" value="Unassembled WGS sequence"/>
</dbReference>
<keyword evidence="2" id="KW-1185">Reference proteome</keyword>
<gene>
    <name evidence="1" type="ORF">G4L39_02080</name>
</gene>
<accession>A0A6M1RN94</accession>
<organism evidence="1 2">
    <name type="scientific">Limisphaera ngatamarikiensis</name>
    <dbReference type="NCBI Taxonomy" id="1324935"/>
    <lineage>
        <taxon>Bacteria</taxon>
        <taxon>Pseudomonadati</taxon>
        <taxon>Verrucomicrobiota</taxon>
        <taxon>Verrucomicrobiia</taxon>
        <taxon>Limisphaerales</taxon>
        <taxon>Limisphaeraceae</taxon>
        <taxon>Limisphaera</taxon>
    </lineage>
</organism>
<sequence length="211" mass="23259">MAAQAAQFTFVPNDREGDTDDLWDLDHHYWYTWGFKNFTLPEGETIVEAVLTISNVNNWSAAENGQNWLRLYLLDTAENPYNGKVDQGNPPTGKLRRYTDADNGADNIAGLDWTARAHIATYTDWNGGPGGDVVTLVYSFANLGLLGVLEAFIRNGNDFGLGFDPYCHFWNDGVTFTITTGRRPVPDGGATFWLLVFGVGTAAWAGRRGLA</sequence>
<evidence type="ECO:0008006" key="3">
    <source>
        <dbReference type="Google" id="ProtNLM"/>
    </source>
</evidence>
<proteinExistence type="predicted"/>
<name>A0A6M1RN94_9BACT</name>